<gene>
    <name evidence="1" type="ORF">NVP1025O_071</name>
</gene>
<dbReference type="Gene3D" id="3.40.50.300">
    <property type="entry name" value="P-loop containing nucleotide triphosphate hydrolases"/>
    <property type="match status" value="1"/>
</dbReference>
<dbReference type="Proteomes" id="UP000269377">
    <property type="component" value="Segment"/>
</dbReference>
<accession>A0A2I7QME0</accession>
<evidence type="ECO:0008006" key="3">
    <source>
        <dbReference type="Google" id="ProtNLM"/>
    </source>
</evidence>
<organism evidence="1 2">
    <name type="scientific">Vibrio phage 1.025.O._10N.222.46.B6</name>
    <dbReference type="NCBI Taxonomy" id="1881420"/>
    <lineage>
        <taxon>Viruses</taxon>
        <taxon>Duplodnaviria</taxon>
        <taxon>Heunggongvirae</taxon>
        <taxon>Uroviricota</taxon>
        <taxon>Caudoviricetes</taxon>
        <taxon>Schitoviridae</taxon>
        <taxon>Pontosvirinae</taxon>
        <taxon>Nahantvirus</taxon>
        <taxon>Nahantvirus 49C7</taxon>
    </lineage>
</organism>
<dbReference type="SUPFAM" id="SSF52540">
    <property type="entry name" value="P-loop containing nucleoside triphosphate hydrolases"/>
    <property type="match status" value="1"/>
</dbReference>
<sequence>MQVSLKSSAKFVVNSLKAGLVPYVAGAPGIGKSDMVRQVAKSMNLKVIDHRLSTSDPTDLSGLPAIVNGSATFTPFDLFPIEGTDIPAGFDGWLLFLDELPSAPMSVQAAAYKLALDKEVGQHKLHKKVHVVCAGNRKNDGAIVNKIGTAMQSRLVHFEIETEGGEEDWLSWAYGAGIDPRVTSYIAFAPEKLHEFDPNHHDKTFPCPRTWEFMSRYGLANDLTAEHMPAMAGIVGEGPARAFLGYCEIGSKLPSFAQILARPDTLDVPDEPSALYFTCGTIASKTEPADLAKVVKYVERMSMEFQIICFRDMFKRTPAVKKDPVMRKWIVQNAKYLFADD</sequence>
<proteinExistence type="predicted"/>
<evidence type="ECO:0000313" key="2">
    <source>
        <dbReference type="Proteomes" id="UP000269377"/>
    </source>
</evidence>
<evidence type="ECO:0000313" key="1">
    <source>
        <dbReference type="EMBL" id="AUR82554.1"/>
    </source>
</evidence>
<reference evidence="1 2" key="1">
    <citation type="submission" date="2017-11" db="EMBL/GenBank/DDBJ databases">
        <title>A major lineage of nontailed dsDNA viruses as unrecognized killers of marine bacteria.</title>
        <authorList>
            <person name="Kauffman K.M."/>
            <person name="Hussain F.A."/>
            <person name="Yang J."/>
            <person name="Arevalo P."/>
            <person name="Brown J.M."/>
            <person name="Chang W.K."/>
            <person name="VanInsberghe D."/>
            <person name="Elsherbini J."/>
            <person name="Cutler M.B."/>
            <person name="Kelly L."/>
            <person name="Polz M.F."/>
        </authorList>
    </citation>
    <scope>NUCLEOTIDE SEQUENCE [LARGE SCALE GENOMIC DNA]</scope>
</reference>
<dbReference type="InterPro" id="IPR027417">
    <property type="entry name" value="P-loop_NTPase"/>
</dbReference>
<dbReference type="EMBL" id="MG592409">
    <property type="protein sequence ID" value="AUR82554.1"/>
    <property type="molecule type" value="Genomic_DNA"/>
</dbReference>
<name>A0A2I7QME0_9CAUD</name>
<protein>
    <recommendedName>
        <fullName evidence="3">P-loop containing nucleoside triphosphate hydrolase</fullName>
    </recommendedName>
</protein>